<evidence type="ECO:0000256" key="1">
    <source>
        <dbReference type="SAM" id="MobiDB-lite"/>
    </source>
</evidence>
<reference evidence="2" key="1">
    <citation type="submission" date="2020-10" db="EMBL/GenBank/DDBJ databases">
        <authorList>
            <person name="Han B."/>
            <person name="Lu T."/>
            <person name="Zhao Q."/>
            <person name="Huang X."/>
            <person name="Zhao Y."/>
        </authorList>
    </citation>
    <scope>NUCLEOTIDE SEQUENCE</scope>
</reference>
<protein>
    <submittedName>
        <fullName evidence="2">Uncharacterized protein</fullName>
    </submittedName>
</protein>
<gene>
    <name evidence="2" type="ORF">NCGR_LOCUS22153</name>
</gene>
<name>A0A811P2Q0_9POAL</name>
<accession>A0A811P2Q0</accession>
<feature type="compositionally biased region" description="Basic and acidic residues" evidence="1">
    <location>
        <begin position="90"/>
        <end position="100"/>
    </location>
</feature>
<feature type="region of interest" description="Disordered" evidence="1">
    <location>
        <begin position="21"/>
        <end position="111"/>
    </location>
</feature>
<dbReference type="Proteomes" id="UP000604825">
    <property type="component" value="Unassembled WGS sequence"/>
</dbReference>
<evidence type="ECO:0000313" key="2">
    <source>
        <dbReference type="EMBL" id="CAD6232468.1"/>
    </source>
</evidence>
<comment type="caution">
    <text evidence="2">The sequence shown here is derived from an EMBL/GenBank/DDBJ whole genome shotgun (WGS) entry which is preliminary data.</text>
</comment>
<evidence type="ECO:0000313" key="3">
    <source>
        <dbReference type="Proteomes" id="UP000604825"/>
    </source>
</evidence>
<keyword evidence="3" id="KW-1185">Reference proteome</keyword>
<organism evidence="2 3">
    <name type="scientific">Miscanthus lutarioriparius</name>
    <dbReference type="NCBI Taxonomy" id="422564"/>
    <lineage>
        <taxon>Eukaryota</taxon>
        <taxon>Viridiplantae</taxon>
        <taxon>Streptophyta</taxon>
        <taxon>Embryophyta</taxon>
        <taxon>Tracheophyta</taxon>
        <taxon>Spermatophyta</taxon>
        <taxon>Magnoliopsida</taxon>
        <taxon>Liliopsida</taxon>
        <taxon>Poales</taxon>
        <taxon>Poaceae</taxon>
        <taxon>PACMAD clade</taxon>
        <taxon>Panicoideae</taxon>
        <taxon>Andropogonodae</taxon>
        <taxon>Andropogoneae</taxon>
        <taxon>Saccharinae</taxon>
        <taxon>Miscanthus</taxon>
    </lineage>
</organism>
<sequence length="143" mass="15068">MEVAGNSSFLTTDLDMAELDDMVAAARDGDGTATTKPTAETSAGSRPGGPPAPSLTRSRPGSTPPRRPWPDPGREGPFAPPLTGSRSGSHLRDALRRIEAGRPPPRAVRHREQVLSGINAIRNQRTRASGINAIVSKQQEGQG</sequence>
<dbReference type="EMBL" id="CAJGYO010000005">
    <property type="protein sequence ID" value="CAD6232468.1"/>
    <property type="molecule type" value="Genomic_DNA"/>
</dbReference>
<proteinExistence type="predicted"/>
<dbReference type="AlphaFoldDB" id="A0A811P2Q0"/>